<dbReference type="InterPro" id="IPR037523">
    <property type="entry name" value="VOC_core"/>
</dbReference>
<feature type="domain" description="VOC" evidence="1">
    <location>
        <begin position="6"/>
        <end position="132"/>
    </location>
</feature>
<dbReference type="PROSITE" id="PS51819">
    <property type="entry name" value="VOC"/>
    <property type="match status" value="2"/>
</dbReference>
<gene>
    <name evidence="2" type="primary">mhqO_2</name>
    <name evidence="2" type="ORF">NCTC10172_00315</name>
</gene>
<dbReference type="PANTHER" id="PTHR36110:SF3">
    <property type="entry name" value="VOC DOMAIN-CONTAINING PROTEIN"/>
    <property type="match status" value="1"/>
</dbReference>
<evidence type="ECO:0000313" key="3">
    <source>
        <dbReference type="Proteomes" id="UP000290909"/>
    </source>
</evidence>
<evidence type="ECO:0000259" key="1">
    <source>
        <dbReference type="PROSITE" id="PS51819"/>
    </source>
</evidence>
<dbReference type="Gene3D" id="3.10.180.10">
    <property type="entry name" value="2,3-Dihydroxybiphenyl 1,2-Dioxygenase, domain 1"/>
    <property type="match status" value="2"/>
</dbReference>
<keyword evidence="3" id="KW-1185">Reference proteome</keyword>
<dbReference type="InterPro" id="IPR052537">
    <property type="entry name" value="Extradiol_RC_dioxygenase"/>
</dbReference>
<name>A0A449BIL7_9MOLU</name>
<dbReference type="GO" id="GO:0051213">
    <property type="term" value="F:dioxygenase activity"/>
    <property type="evidence" value="ECO:0007669"/>
    <property type="project" value="UniProtKB-KW"/>
</dbReference>
<protein>
    <submittedName>
        <fullName evidence="2">Ring-cleaving dioxygenase mhqO</fullName>
        <ecNumber evidence="2">1.13.11.-</ecNumber>
    </submittedName>
</protein>
<keyword evidence="2" id="KW-0560">Oxidoreductase</keyword>
<dbReference type="InterPro" id="IPR004360">
    <property type="entry name" value="Glyas_Fos-R_dOase_dom"/>
</dbReference>
<dbReference type="EC" id="1.13.11.-" evidence="2"/>
<dbReference type="Pfam" id="PF00903">
    <property type="entry name" value="Glyoxalase"/>
    <property type="match status" value="2"/>
</dbReference>
<dbReference type="SUPFAM" id="SSF54593">
    <property type="entry name" value="Glyoxalase/Bleomycin resistance protein/Dihydroxybiphenyl dioxygenase"/>
    <property type="match status" value="1"/>
</dbReference>
<dbReference type="PANTHER" id="PTHR36110">
    <property type="entry name" value="RING-CLEAVING DIOXYGENASE MHQE-RELATED"/>
    <property type="match status" value="1"/>
</dbReference>
<dbReference type="Proteomes" id="UP000290909">
    <property type="component" value="Chromosome"/>
</dbReference>
<dbReference type="InterPro" id="IPR029068">
    <property type="entry name" value="Glyas_Bleomycin-R_OHBP_Dase"/>
</dbReference>
<organism evidence="2 3">
    <name type="scientific">Acholeplasma hippikon</name>
    <dbReference type="NCBI Taxonomy" id="264636"/>
    <lineage>
        <taxon>Bacteria</taxon>
        <taxon>Bacillati</taxon>
        <taxon>Mycoplasmatota</taxon>
        <taxon>Mollicutes</taxon>
        <taxon>Acholeplasmatales</taxon>
        <taxon>Acholeplasmataceae</taxon>
        <taxon>Acholeplasma</taxon>
    </lineage>
</organism>
<sequence>MDNILGMHHVTAITSSAPKIYRFFTDILGMRMVKKTVNQDDIQTYHLYFADDRGNPGTTMTFFDFKGIRRAVHGNNEVSRTTFRVPSDEAIYYFEKRFVKYEIKHQKPYKLFNKLMINFEDFDGQRYALISDETKASYDKGTPWFNGPVPNEFGIIGLGPVFMRAKDLERMERILTDILGFRKVEKENAFYLYEVNVGGNNESVIIEHNLLLPNAVQGFGGVHHIAFRVKNREEMAKWEDFFESFGIPNSGFVDRYYFRSLYTRLYPNILFEIATDDPGFIDDEDTYDILGENLTLPPLYKNRSEYVYSVIQLFDSSDANKKREKEYLWGIWWNKIV</sequence>
<dbReference type="AlphaFoldDB" id="A0A449BIL7"/>
<reference evidence="2 3" key="1">
    <citation type="submission" date="2019-01" db="EMBL/GenBank/DDBJ databases">
        <authorList>
            <consortium name="Pathogen Informatics"/>
        </authorList>
    </citation>
    <scope>NUCLEOTIDE SEQUENCE [LARGE SCALE GENOMIC DNA]</scope>
    <source>
        <strain evidence="2 3">NCTC10172</strain>
    </source>
</reference>
<dbReference type="EMBL" id="LR215050">
    <property type="protein sequence ID" value="VEU82306.1"/>
    <property type="molecule type" value="Genomic_DNA"/>
</dbReference>
<dbReference type="STRING" id="1408416.GCA_000702765_01132"/>
<keyword evidence="2" id="KW-0223">Dioxygenase</keyword>
<dbReference type="KEGG" id="ahk:NCTC10172_00315"/>
<feature type="domain" description="VOC" evidence="1">
    <location>
        <begin position="157"/>
        <end position="276"/>
    </location>
</feature>
<evidence type="ECO:0000313" key="2">
    <source>
        <dbReference type="EMBL" id="VEU82306.1"/>
    </source>
</evidence>
<accession>A0A449BIL7</accession>
<proteinExistence type="predicted"/>